<comment type="caution">
    <text evidence="1">The sequence shown here is derived from an EMBL/GenBank/DDBJ whole genome shotgun (WGS) entry which is preliminary data.</text>
</comment>
<name>A0A4S8JZG9_MUSBA</name>
<proteinExistence type="predicted"/>
<dbReference type="Proteomes" id="UP000317650">
    <property type="component" value="Chromosome 5"/>
</dbReference>
<evidence type="ECO:0000313" key="2">
    <source>
        <dbReference type="Proteomes" id="UP000317650"/>
    </source>
</evidence>
<dbReference type="AlphaFoldDB" id="A0A4S8JZG9"/>
<gene>
    <name evidence="1" type="ORF">C4D60_Mb05t28470</name>
</gene>
<accession>A0A4S8JZG9</accession>
<dbReference type="EMBL" id="PYDT01000003">
    <property type="protein sequence ID" value="THU67797.1"/>
    <property type="molecule type" value="Genomic_DNA"/>
</dbReference>
<keyword evidence="2" id="KW-1185">Reference proteome</keyword>
<reference evidence="1 2" key="1">
    <citation type="journal article" date="2019" name="Nat. Plants">
        <title>Genome sequencing of Musa balbisiana reveals subgenome evolution and function divergence in polyploid bananas.</title>
        <authorList>
            <person name="Yao X."/>
        </authorList>
    </citation>
    <scope>NUCLEOTIDE SEQUENCE [LARGE SCALE GENOMIC DNA]</scope>
    <source>
        <strain evidence="2">cv. DH-PKW</strain>
        <tissue evidence="1">Leaves</tissue>
    </source>
</reference>
<sequence length="81" mass="9154">MAEEDEAMNNVVDSSAITMGSFRARTHANSYCSCLHVALLEWSGVEWSERTTKTPWWKGRKANQSQAETSSFKVLYVLNPL</sequence>
<protein>
    <submittedName>
        <fullName evidence="1">Uncharacterized protein</fullName>
    </submittedName>
</protein>
<organism evidence="1 2">
    <name type="scientific">Musa balbisiana</name>
    <name type="common">Banana</name>
    <dbReference type="NCBI Taxonomy" id="52838"/>
    <lineage>
        <taxon>Eukaryota</taxon>
        <taxon>Viridiplantae</taxon>
        <taxon>Streptophyta</taxon>
        <taxon>Embryophyta</taxon>
        <taxon>Tracheophyta</taxon>
        <taxon>Spermatophyta</taxon>
        <taxon>Magnoliopsida</taxon>
        <taxon>Liliopsida</taxon>
        <taxon>Zingiberales</taxon>
        <taxon>Musaceae</taxon>
        <taxon>Musa</taxon>
    </lineage>
</organism>
<evidence type="ECO:0000313" key="1">
    <source>
        <dbReference type="EMBL" id="THU67797.1"/>
    </source>
</evidence>